<accession>A0A656G9S6</accession>
<proteinExistence type="predicted"/>
<dbReference type="Proteomes" id="UP000003465">
    <property type="component" value="Unassembled WGS sequence"/>
</dbReference>
<feature type="non-terminal residue" evidence="1">
    <location>
        <position position="77"/>
    </location>
</feature>
<protein>
    <submittedName>
        <fullName evidence="1">Uncharacterized protein</fullName>
    </submittedName>
</protein>
<gene>
    <name evidence="1" type="ORF">PSYMO_13269</name>
</gene>
<organism evidence="1 2">
    <name type="scientific">Pseudomonas amygdali pv. mori str. 301020</name>
    <dbReference type="NCBI Taxonomy" id="629261"/>
    <lineage>
        <taxon>Bacteria</taxon>
        <taxon>Pseudomonadati</taxon>
        <taxon>Pseudomonadota</taxon>
        <taxon>Gammaproteobacteria</taxon>
        <taxon>Pseudomonadales</taxon>
        <taxon>Pseudomonadaceae</taxon>
        <taxon>Pseudomonas</taxon>
        <taxon>Pseudomonas amygdali</taxon>
    </lineage>
</organism>
<evidence type="ECO:0000313" key="2">
    <source>
        <dbReference type="Proteomes" id="UP000003465"/>
    </source>
</evidence>
<evidence type="ECO:0000313" key="1">
    <source>
        <dbReference type="EMBL" id="EGH22407.1"/>
    </source>
</evidence>
<dbReference type="AlphaFoldDB" id="A0A656G9S6"/>
<comment type="caution">
    <text evidence="1">The sequence shown here is derived from an EMBL/GenBank/DDBJ whole genome shotgun (WGS) entry which is preliminary data.</text>
</comment>
<name>A0A656G9S6_PSEA0</name>
<sequence>MGKVADAVFRQVVLAHLDARRIGSAGGQVAVPDQATGGVTEALAEIVQHVISVEYRVVLGDGDEHRLVIATLMQAVL</sequence>
<reference evidence="1 2" key="1">
    <citation type="journal article" date="2011" name="PLoS Pathog.">
        <title>Dynamic evolution of pathogenicity revealed by sequencing and comparative genomics of 19 Pseudomonas syringae isolates.</title>
        <authorList>
            <person name="Baltrus D.A."/>
            <person name="Nishimura M.T."/>
            <person name="Romanchuk A."/>
            <person name="Chang J.H."/>
            <person name="Mukhtar M.S."/>
            <person name="Cherkis K."/>
            <person name="Roach J."/>
            <person name="Grant S.R."/>
            <person name="Jones C.D."/>
            <person name="Dangl J.L."/>
        </authorList>
    </citation>
    <scope>NUCLEOTIDE SEQUENCE [LARGE SCALE GENOMIC DNA]</scope>
    <source>
        <strain evidence="1 2">301020</strain>
    </source>
</reference>
<dbReference type="EMBL" id="AEAG01000509">
    <property type="protein sequence ID" value="EGH22407.1"/>
    <property type="molecule type" value="Genomic_DNA"/>
</dbReference>